<sequence>MQRDDIRESPEDFHAFGGKGDLFPGFAQGGGQQVRVVGLALSAREGDLATMSGEVRGAAG</sequence>
<comment type="caution">
    <text evidence="1">The sequence shown here is derived from an EMBL/GenBank/DDBJ whole genome shotgun (WGS) entry which is preliminary data.</text>
</comment>
<dbReference type="EMBL" id="MAJD01000002">
    <property type="protein sequence ID" value="OBX33709.1"/>
    <property type="molecule type" value="Genomic_DNA"/>
</dbReference>
<gene>
    <name evidence="1" type="ORF">A8U91_02750</name>
</gene>
<dbReference type="Proteomes" id="UP000092504">
    <property type="component" value="Unassembled WGS sequence"/>
</dbReference>
<evidence type="ECO:0000313" key="1">
    <source>
        <dbReference type="EMBL" id="OBX33709.1"/>
    </source>
</evidence>
<reference evidence="1 2" key="1">
    <citation type="submission" date="2016-06" db="EMBL/GenBank/DDBJ databases">
        <title>Genome sequence of halotolerant plant growth promoting strain of Halomonas elongata HEK1 isolated from salterns of Rann of Kutch, Gujarat, India.</title>
        <authorList>
            <person name="Gaba S."/>
            <person name="Singh R.N."/>
            <person name="Abrol S."/>
            <person name="Kaushik R."/>
            <person name="Saxena A.K."/>
        </authorList>
    </citation>
    <scope>NUCLEOTIDE SEQUENCE [LARGE SCALE GENOMIC DNA]</scope>
    <source>
        <strain evidence="1 2">HEK1</strain>
    </source>
</reference>
<organism evidence="1 2">
    <name type="scientific">Halomonas elongata</name>
    <dbReference type="NCBI Taxonomy" id="2746"/>
    <lineage>
        <taxon>Bacteria</taxon>
        <taxon>Pseudomonadati</taxon>
        <taxon>Pseudomonadota</taxon>
        <taxon>Gammaproteobacteria</taxon>
        <taxon>Oceanospirillales</taxon>
        <taxon>Halomonadaceae</taxon>
        <taxon>Halomonas</taxon>
    </lineage>
</organism>
<protein>
    <submittedName>
        <fullName evidence="1">Uncharacterized protein</fullName>
    </submittedName>
</protein>
<dbReference type="AlphaFoldDB" id="A0A1B8NUM2"/>
<evidence type="ECO:0000313" key="2">
    <source>
        <dbReference type="Proteomes" id="UP000092504"/>
    </source>
</evidence>
<proteinExistence type="predicted"/>
<accession>A0A1B8NUM2</accession>
<name>A0A1B8NUM2_HALEL</name>